<proteinExistence type="predicted"/>
<keyword evidence="2" id="KW-1185">Reference proteome</keyword>
<reference evidence="1 2" key="2">
    <citation type="submission" date="2020-03" db="EMBL/GenBank/DDBJ databases">
        <title>Devosia chinhatensis sp. nov., isolated from a hexachlorocyclohexane (HCH) dump site in India.</title>
        <authorList>
            <person name="Kumar M."/>
            <person name="Lal R."/>
        </authorList>
    </citation>
    <scope>NUCLEOTIDE SEQUENCE [LARGE SCALE GENOMIC DNA]</scope>
    <source>
        <strain evidence="1 2">H239</strain>
    </source>
</reference>
<evidence type="ECO:0000313" key="1">
    <source>
        <dbReference type="EMBL" id="NGP17168.1"/>
    </source>
</evidence>
<dbReference type="AlphaFoldDB" id="A0A6M1SIY9"/>
<gene>
    <name evidence="1" type="ORF">G5575_05270</name>
</gene>
<dbReference type="RefSeq" id="WP_164533377.1">
    <property type="nucleotide sequence ID" value="NZ_JAALFG010000001.1"/>
</dbReference>
<comment type="caution">
    <text evidence="1">The sequence shown here is derived from an EMBL/GenBank/DDBJ whole genome shotgun (WGS) entry which is preliminary data.</text>
</comment>
<dbReference type="Proteomes" id="UP000474802">
    <property type="component" value="Unassembled WGS sequence"/>
</dbReference>
<sequence length="111" mass="11798">MHTFRQISIGENAKNAVTVGIERNTSGSTVAAVWWPAHGDVDGDEASYDSVPEALAAAKAARALHGFADVVVTLQSDDLWDPQWGRLAGAQALSEDEIFELASATEAMRDA</sequence>
<evidence type="ECO:0000313" key="2">
    <source>
        <dbReference type="Proteomes" id="UP000474802"/>
    </source>
</evidence>
<organism evidence="1 2">
    <name type="scientific">Devosia aurantiaca</name>
    <dbReference type="NCBI Taxonomy" id="2714858"/>
    <lineage>
        <taxon>Bacteria</taxon>
        <taxon>Pseudomonadati</taxon>
        <taxon>Pseudomonadota</taxon>
        <taxon>Alphaproteobacteria</taxon>
        <taxon>Hyphomicrobiales</taxon>
        <taxon>Devosiaceae</taxon>
        <taxon>Devosia</taxon>
    </lineage>
</organism>
<protein>
    <submittedName>
        <fullName evidence="1">Uncharacterized protein</fullName>
    </submittedName>
</protein>
<name>A0A6M1SIY9_9HYPH</name>
<reference evidence="1 2" key="1">
    <citation type="submission" date="2020-02" db="EMBL/GenBank/DDBJ databases">
        <authorList>
            <person name="Khan S.A."/>
            <person name="Jeon C.O."/>
            <person name="Chun B.H."/>
        </authorList>
    </citation>
    <scope>NUCLEOTIDE SEQUENCE [LARGE SCALE GENOMIC DNA]</scope>
    <source>
        <strain evidence="1 2">H239</strain>
    </source>
</reference>
<dbReference type="EMBL" id="JAALFG010000001">
    <property type="protein sequence ID" value="NGP17168.1"/>
    <property type="molecule type" value="Genomic_DNA"/>
</dbReference>
<accession>A0A6M1SIY9</accession>